<feature type="domain" description="Ribosomal protein L9" evidence="5">
    <location>
        <begin position="21"/>
        <end position="58"/>
    </location>
</feature>
<keyword evidence="2" id="KW-0689">Ribosomal protein</keyword>
<sequence>MLGISVRRTYSALSKRTNKTKVQLLRDFPNFQLIRGQVLEVSPSLMRNYLHPGNGARYIMNNGQIDSQLENEALAKLTARQSATRSKKESIEAKPKEAGGAAPASVEKTVKMPEKTKQKHIFSSGVTLEDAKIPGLDL</sequence>
<evidence type="ECO:0000256" key="3">
    <source>
        <dbReference type="ARBA" id="ARBA00023274"/>
    </source>
</evidence>
<dbReference type="InterPro" id="IPR036935">
    <property type="entry name" value="Ribosomal_bL9_N_sf"/>
</dbReference>
<dbReference type="AlphaFoldDB" id="A0A1G4JDB6"/>
<reference evidence="6 7" key="1">
    <citation type="submission" date="2016-03" db="EMBL/GenBank/DDBJ databases">
        <authorList>
            <person name="Devillers H."/>
        </authorList>
    </citation>
    <scope>NUCLEOTIDE SEQUENCE [LARGE SCALE GENOMIC DNA]</scope>
    <source>
        <strain evidence="6">CBS 11717</strain>
    </source>
</reference>
<dbReference type="STRING" id="1230905.A0A1G4JDB6"/>
<evidence type="ECO:0000313" key="7">
    <source>
        <dbReference type="Proteomes" id="UP000191024"/>
    </source>
</evidence>
<evidence type="ECO:0000256" key="4">
    <source>
        <dbReference type="SAM" id="MobiDB-lite"/>
    </source>
</evidence>
<feature type="compositionally biased region" description="Basic and acidic residues" evidence="4">
    <location>
        <begin position="86"/>
        <end position="97"/>
    </location>
</feature>
<dbReference type="InterPro" id="IPR020070">
    <property type="entry name" value="Ribosomal_bL9_N"/>
</dbReference>
<feature type="region of interest" description="Disordered" evidence="4">
    <location>
        <begin position="79"/>
        <end position="107"/>
    </location>
</feature>
<dbReference type="Pfam" id="PF01281">
    <property type="entry name" value="Ribosomal_L9_N"/>
    <property type="match status" value="1"/>
</dbReference>
<evidence type="ECO:0000259" key="5">
    <source>
        <dbReference type="Pfam" id="PF01281"/>
    </source>
</evidence>
<protein>
    <submittedName>
        <fullName evidence="6">LAMI_0D07976g1_1</fullName>
    </submittedName>
</protein>
<dbReference type="Proteomes" id="UP000191024">
    <property type="component" value="Chromosome D"/>
</dbReference>
<organism evidence="6 7">
    <name type="scientific">Lachancea mirantina</name>
    <dbReference type="NCBI Taxonomy" id="1230905"/>
    <lineage>
        <taxon>Eukaryota</taxon>
        <taxon>Fungi</taxon>
        <taxon>Dikarya</taxon>
        <taxon>Ascomycota</taxon>
        <taxon>Saccharomycotina</taxon>
        <taxon>Saccharomycetes</taxon>
        <taxon>Saccharomycetales</taxon>
        <taxon>Saccharomycetaceae</taxon>
        <taxon>Lachancea</taxon>
    </lineage>
</organism>
<dbReference type="OrthoDB" id="5555409at2759"/>
<evidence type="ECO:0000256" key="1">
    <source>
        <dbReference type="ARBA" id="ARBA00010605"/>
    </source>
</evidence>
<accession>A0A1G4JDB6</accession>
<dbReference type="GO" id="GO:0005840">
    <property type="term" value="C:ribosome"/>
    <property type="evidence" value="ECO:0007669"/>
    <property type="project" value="UniProtKB-KW"/>
</dbReference>
<proteinExistence type="inferred from homology"/>
<dbReference type="Gene3D" id="3.40.5.10">
    <property type="entry name" value="Ribosomal protein L9, N-terminal domain"/>
    <property type="match status" value="1"/>
</dbReference>
<dbReference type="EMBL" id="LT598463">
    <property type="protein sequence ID" value="SCU87908.1"/>
    <property type="molecule type" value="Genomic_DNA"/>
</dbReference>
<gene>
    <name evidence="6" type="ORF">LAMI_0D07976G</name>
</gene>
<comment type="similarity">
    <text evidence="1">Belongs to the bacterial ribosomal protein bL9 family.</text>
</comment>
<evidence type="ECO:0000313" key="6">
    <source>
        <dbReference type="EMBL" id="SCU87908.1"/>
    </source>
</evidence>
<name>A0A1G4JDB6_9SACH</name>
<keyword evidence="7" id="KW-1185">Reference proteome</keyword>
<dbReference type="GO" id="GO:1990904">
    <property type="term" value="C:ribonucleoprotein complex"/>
    <property type="evidence" value="ECO:0007669"/>
    <property type="project" value="UniProtKB-KW"/>
</dbReference>
<evidence type="ECO:0000256" key="2">
    <source>
        <dbReference type="ARBA" id="ARBA00022980"/>
    </source>
</evidence>
<keyword evidence="3" id="KW-0687">Ribonucleoprotein</keyword>